<protein>
    <submittedName>
        <fullName evidence="2">Uncharacterized protein</fullName>
    </submittedName>
</protein>
<organism evidence="2 3">
    <name type="scientific">Raphidocelis subcapitata</name>
    <dbReference type="NCBI Taxonomy" id="307507"/>
    <lineage>
        <taxon>Eukaryota</taxon>
        <taxon>Viridiplantae</taxon>
        <taxon>Chlorophyta</taxon>
        <taxon>core chlorophytes</taxon>
        <taxon>Chlorophyceae</taxon>
        <taxon>CS clade</taxon>
        <taxon>Sphaeropleales</taxon>
        <taxon>Selenastraceae</taxon>
        <taxon>Raphidocelis</taxon>
    </lineage>
</organism>
<dbReference type="Proteomes" id="UP000247498">
    <property type="component" value="Unassembled WGS sequence"/>
</dbReference>
<name>A0A2V0PAA3_9CHLO</name>
<proteinExistence type="predicted"/>
<comment type="caution">
    <text evidence="2">The sequence shown here is derived from an EMBL/GenBank/DDBJ whole genome shotgun (WGS) entry which is preliminary data.</text>
</comment>
<dbReference type="InParanoid" id="A0A2V0PAA3"/>
<reference evidence="2 3" key="1">
    <citation type="journal article" date="2018" name="Sci. Rep.">
        <title>Raphidocelis subcapitata (=Pseudokirchneriella subcapitata) provides an insight into genome evolution and environmental adaptations in the Sphaeropleales.</title>
        <authorList>
            <person name="Suzuki S."/>
            <person name="Yamaguchi H."/>
            <person name="Nakajima N."/>
            <person name="Kawachi M."/>
        </authorList>
    </citation>
    <scope>NUCLEOTIDE SEQUENCE [LARGE SCALE GENOMIC DNA]</scope>
    <source>
        <strain evidence="2 3">NIES-35</strain>
    </source>
</reference>
<keyword evidence="3" id="KW-1185">Reference proteome</keyword>
<feature type="region of interest" description="Disordered" evidence="1">
    <location>
        <begin position="1"/>
        <end position="100"/>
    </location>
</feature>
<evidence type="ECO:0000313" key="3">
    <source>
        <dbReference type="Proteomes" id="UP000247498"/>
    </source>
</evidence>
<evidence type="ECO:0000256" key="1">
    <source>
        <dbReference type="SAM" id="MobiDB-lite"/>
    </source>
</evidence>
<gene>
    <name evidence="2" type="ORF">Rsub_08005</name>
</gene>
<evidence type="ECO:0000313" key="2">
    <source>
        <dbReference type="EMBL" id="GBF94833.1"/>
    </source>
</evidence>
<accession>A0A2V0PAA3</accession>
<dbReference type="EMBL" id="BDRX01000056">
    <property type="protein sequence ID" value="GBF94833.1"/>
    <property type="molecule type" value="Genomic_DNA"/>
</dbReference>
<dbReference type="AlphaFoldDB" id="A0A2V0PAA3"/>
<sequence>MIWRDGKGGPGTHPGAAAPTRPPARRAAAEGRGPGRSLPGSEQQQRREAGPRASGGARVLFGGGGGRARSERRARPRSGTPRGAVRGGGWRLSTLCSDFE</sequence>